<dbReference type="AlphaFoldDB" id="C4JUT6"/>
<dbReference type="InterPro" id="IPR006941">
    <property type="entry name" value="RNase_CAF1"/>
</dbReference>
<gene>
    <name evidence="3" type="ORF">UREG_04889</name>
</gene>
<dbReference type="VEuPathDB" id="FungiDB:UREG_04889"/>
<dbReference type="OMA" id="WLGHESE"/>
<dbReference type="GeneID" id="8441203"/>
<dbReference type="GO" id="GO:0005634">
    <property type="term" value="C:nucleus"/>
    <property type="evidence" value="ECO:0007669"/>
    <property type="project" value="TreeGrafter"/>
</dbReference>
<dbReference type="PANTHER" id="PTHR15092">
    <property type="entry name" value="POLY A -SPECIFIC RIBONUCLEASE/TARGET OF EGR1, MEMBER 1"/>
    <property type="match status" value="1"/>
</dbReference>
<reference evidence="4" key="1">
    <citation type="journal article" date="2009" name="Genome Res.">
        <title>Comparative genomic analyses of the human fungal pathogens Coccidioides and their relatives.</title>
        <authorList>
            <person name="Sharpton T.J."/>
            <person name="Stajich J.E."/>
            <person name="Rounsley S.D."/>
            <person name="Gardner M.J."/>
            <person name="Wortman J.R."/>
            <person name="Jordar V.S."/>
            <person name="Maiti R."/>
            <person name="Kodira C.D."/>
            <person name="Neafsey D.E."/>
            <person name="Zeng Q."/>
            <person name="Hung C.-Y."/>
            <person name="McMahan C."/>
            <person name="Muszewska A."/>
            <person name="Grynberg M."/>
            <person name="Mandel M.A."/>
            <person name="Kellner E.M."/>
            <person name="Barker B.M."/>
            <person name="Galgiani J.N."/>
            <person name="Orbach M.J."/>
            <person name="Kirkland T.N."/>
            <person name="Cole G.T."/>
            <person name="Henn M.R."/>
            <person name="Birren B.W."/>
            <person name="Taylor J.W."/>
        </authorList>
    </citation>
    <scope>NUCLEOTIDE SEQUENCE [LARGE SCALE GENOMIC DNA]</scope>
    <source>
        <strain evidence="4">UAMH 1704</strain>
    </source>
</reference>
<dbReference type="Pfam" id="PF04857">
    <property type="entry name" value="CAF1"/>
    <property type="match status" value="1"/>
</dbReference>
<evidence type="ECO:0000256" key="1">
    <source>
        <dbReference type="ARBA" id="ARBA00008372"/>
    </source>
</evidence>
<dbReference type="InterPro" id="IPR036397">
    <property type="entry name" value="RNaseH_sf"/>
</dbReference>
<dbReference type="RefSeq" id="XP_002584200.1">
    <property type="nucleotide sequence ID" value="XM_002584154.1"/>
</dbReference>
<protein>
    <submittedName>
        <fullName evidence="3">Uncharacterized protein</fullName>
    </submittedName>
</protein>
<dbReference type="OrthoDB" id="414075at2759"/>
<name>C4JUT6_UNCRE</name>
<proteinExistence type="inferred from homology"/>
<dbReference type="SUPFAM" id="SSF53098">
    <property type="entry name" value="Ribonuclease H-like"/>
    <property type="match status" value="1"/>
</dbReference>
<accession>C4JUT6</accession>
<feature type="compositionally biased region" description="Polar residues" evidence="2">
    <location>
        <begin position="364"/>
        <end position="379"/>
    </location>
</feature>
<dbReference type="InterPro" id="IPR051181">
    <property type="entry name" value="CAF1_poly(A)_ribonucleases"/>
</dbReference>
<dbReference type="eggNOG" id="KOG1990">
    <property type="taxonomic scope" value="Eukaryota"/>
</dbReference>
<dbReference type="HOGENOM" id="CLU_022380_0_0_1"/>
<evidence type="ECO:0000256" key="2">
    <source>
        <dbReference type="SAM" id="MobiDB-lite"/>
    </source>
</evidence>
<evidence type="ECO:0000313" key="4">
    <source>
        <dbReference type="Proteomes" id="UP000002058"/>
    </source>
</evidence>
<dbReference type="GO" id="GO:0003723">
    <property type="term" value="F:RNA binding"/>
    <property type="evidence" value="ECO:0007669"/>
    <property type="project" value="TreeGrafter"/>
</dbReference>
<dbReference type="KEGG" id="ure:UREG_04889"/>
<comment type="similarity">
    <text evidence="1">Belongs to the CAF1 family.</text>
</comment>
<evidence type="ECO:0000313" key="3">
    <source>
        <dbReference type="EMBL" id="EEP80047.1"/>
    </source>
</evidence>
<dbReference type="GO" id="GO:0000289">
    <property type="term" value="P:nuclear-transcribed mRNA poly(A) tail shortening"/>
    <property type="evidence" value="ECO:0007669"/>
    <property type="project" value="TreeGrafter"/>
</dbReference>
<dbReference type="GO" id="GO:1990431">
    <property type="term" value="P:priRNA 3'-end processing"/>
    <property type="evidence" value="ECO:0007669"/>
    <property type="project" value="TreeGrafter"/>
</dbReference>
<dbReference type="GO" id="GO:0000175">
    <property type="term" value="F:3'-5'-RNA exonuclease activity"/>
    <property type="evidence" value="ECO:0007669"/>
    <property type="project" value="TreeGrafter"/>
</dbReference>
<dbReference type="Proteomes" id="UP000002058">
    <property type="component" value="Unassembled WGS sequence"/>
</dbReference>
<sequence length="487" mass="54915">MDLSKQCSLSSKWSLRNIQAIDVLLKSGFCMEAPFKVGLRYISREEEQAAKARVRDRKTRLAAMDDINHDNLDAESVAFLAETRRAIDDWVGIPNKKVNYVNIPGPEKRSASPSGINNYQKRLVHQLVRSEYPDLVSIGKSTFIQVIRYDQQRENSVQEARMRRVREHIFHQTGFRWIVEAMVGGDLSRLPPQTFVDPSCGSPRREEKILENYDYMQAKLRSKHLILVGHNLFTDLVNFYKCFFGSLPDKVEEFLATIHEIFPTIVDTKYLATHDCGSDFPSSMLEELDDKLNAKERPTITVDPDHPNYNDQKPLHEAGYDSLMTARVFLRLAAQLSEEGEHIVATGNGSQHGTQDAGDKLESRTTGLSPNATDIPPSSSIKSTVVIRGLDNHGGPAGVPSHQIAIAHTTKFDILVDRMDDDEPDDLDSEGYVFEDDPFLTSGGNPAVESKVKNGQLIPRLDSEFWKVYGNKLRMFGTAQRFCELKD</sequence>
<dbReference type="STRING" id="336963.C4JUT6"/>
<keyword evidence="4" id="KW-1185">Reference proteome</keyword>
<dbReference type="InParanoid" id="C4JUT6"/>
<dbReference type="GO" id="GO:1990432">
    <property type="term" value="P:siRNA 3'-end processing"/>
    <property type="evidence" value="ECO:0007669"/>
    <property type="project" value="TreeGrafter"/>
</dbReference>
<organism evidence="3 4">
    <name type="scientific">Uncinocarpus reesii (strain UAMH 1704)</name>
    <dbReference type="NCBI Taxonomy" id="336963"/>
    <lineage>
        <taxon>Eukaryota</taxon>
        <taxon>Fungi</taxon>
        <taxon>Dikarya</taxon>
        <taxon>Ascomycota</taxon>
        <taxon>Pezizomycotina</taxon>
        <taxon>Eurotiomycetes</taxon>
        <taxon>Eurotiomycetidae</taxon>
        <taxon>Onygenales</taxon>
        <taxon>Onygenaceae</taxon>
        <taxon>Uncinocarpus</taxon>
    </lineage>
</organism>
<dbReference type="Gene3D" id="3.30.420.10">
    <property type="entry name" value="Ribonuclease H-like superfamily/Ribonuclease H"/>
    <property type="match status" value="1"/>
</dbReference>
<dbReference type="PANTHER" id="PTHR15092:SF22">
    <property type="entry name" value="POLY(A)-SPECIFIC RIBONUCLEASE PNLDC1"/>
    <property type="match status" value="1"/>
</dbReference>
<dbReference type="EMBL" id="CH476617">
    <property type="protein sequence ID" value="EEP80047.1"/>
    <property type="molecule type" value="Genomic_DNA"/>
</dbReference>
<feature type="region of interest" description="Disordered" evidence="2">
    <location>
        <begin position="345"/>
        <end position="379"/>
    </location>
</feature>
<dbReference type="InterPro" id="IPR012337">
    <property type="entry name" value="RNaseH-like_sf"/>
</dbReference>